<dbReference type="Gene3D" id="2.60.40.4070">
    <property type="match status" value="1"/>
</dbReference>
<dbReference type="Pfam" id="PF17963">
    <property type="entry name" value="Big_9"/>
    <property type="match status" value="1"/>
</dbReference>
<dbReference type="InterPro" id="IPR013783">
    <property type="entry name" value="Ig-like_fold"/>
</dbReference>
<comment type="caution">
    <text evidence="5">The sequence shown here is derived from an EMBL/GenBank/DDBJ whole genome shotgun (WGS) entry which is preliminary data.</text>
</comment>
<dbReference type="Gene3D" id="2.60.40.10">
    <property type="entry name" value="Immunoglobulins"/>
    <property type="match status" value="2"/>
</dbReference>
<keyword evidence="1" id="KW-0732">Signal</keyword>
<dbReference type="SUPFAM" id="SSF51126">
    <property type="entry name" value="Pectin lyase-like"/>
    <property type="match status" value="1"/>
</dbReference>
<dbReference type="SUPFAM" id="SSF69318">
    <property type="entry name" value="Integrin alpha N-terminal domain"/>
    <property type="match status" value="1"/>
</dbReference>
<dbReference type="PROSITE" id="PS50853">
    <property type="entry name" value="FN3"/>
    <property type="match status" value="2"/>
</dbReference>
<dbReference type="InterPro" id="IPR011050">
    <property type="entry name" value="Pectin_lyase_fold/virulence"/>
</dbReference>
<dbReference type="InterPro" id="IPR026444">
    <property type="entry name" value="Secre_tail"/>
</dbReference>
<dbReference type="Proteomes" id="UP000324595">
    <property type="component" value="Unassembled WGS sequence"/>
</dbReference>
<dbReference type="GO" id="GO:0007156">
    <property type="term" value="P:homophilic cell adhesion via plasma membrane adhesion molecules"/>
    <property type="evidence" value="ECO:0007669"/>
    <property type="project" value="InterPro"/>
</dbReference>
<dbReference type="CDD" id="cd11304">
    <property type="entry name" value="Cadherin_repeat"/>
    <property type="match status" value="1"/>
</dbReference>
<dbReference type="SUPFAM" id="SSF49265">
    <property type="entry name" value="Fibronectin type III"/>
    <property type="match status" value="1"/>
</dbReference>
<feature type="domain" description="Cadherin" evidence="3">
    <location>
        <begin position="290"/>
        <end position="405"/>
    </location>
</feature>
<feature type="compositionally biased region" description="Polar residues" evidence="2">
    <location>
        <begin position="278"/>
        <end position="294"/>
    </location>
</feature>
<feature type="compositionally biased region" description="Polar residues" evidence="2">
    <location>
        <begin position="1095"/>
        <end position="1109"/>
    </location>
</feature>
<protein>
    <submittedName>
        <fullName evidence="5">Por secretion system C-terminal sorting domain-containing protein</fullName>
    </submittedName>
</protein>
<reference evidence="5 6" key="1">
    <citation type="submission" date="2019-07" db="EMBL/GenBank/DDBJ databases">
        <title>Genomic Encyclopedia of Archaeal and Bacterial Type Strains, Phase II (KMG-II): from individual species to whole genera.</title>
        <authorList>
            <person name="Goeker M."/>
        </authorList>
    </citation>
    <scope>NUCLEOTIDE SEQUENCE [LARGE SCALE GENOMIC DNA]</scope>
    <source>
        <strain evidence="5 6">DSM 21935</strain>
    </source>
</reference>
<dbReference type="Gene3D" id="2.60.40.60">
    <property type="entry name" value="Cadherins"/>
    <property type="match status" value="1"/>
</dbReference>
<evidence type="ECO:0000313" key="6">
    <source>
        <dbReference type="Proteomes" id="UP000324595"/>
    </source>
</evidence>
<organism evidence="5 6">
    <name type="scientific">Fodinibius salinus</name>
    <dbReference type="NCBI Taxonomy" id="860790"/>
    <lineage>
        <taxon>Bacteria</taxon>
        <taxon>Pseudomonadati</taxon>
        <taxon>Balneolota</taxon>
        <taxon>Balneolia</taxon>
        <taxon>Balneolales</taxon>
        <taxon>Balneolaceae</taxon>
        <taxon>Fodinibius</taxon>
    </lineage>
</organism>
<dbReference type="CDD" id="cd00063">
    <property type="entry name" value="FN3"/>
    <property type="match status" value="1"/>
</dbReference>
<accession>A0A5D3YHY7</accession>
<dbReference type="InterPro" id="IPR002126">
    <property type="entry name" value="Cadherin-like_dom"/>
</dbReference>
<feature type="domain" description="Fibronectin type-III" evidence="4">
    <location>
        <begin position="1603"/>
        <end position="1694"/>
    </location>
</feature>
<feature type="domain" description="Fibronectin type-III" evidence="4">
    <location>
        <begin position="1504"/>
        <end position="1602"/>
    </location>
</feature>
<dbReference type="SUPFAM" id="SSF49313">
    <property type="entry name" value="Cadherin-like"/>
    <property type="match status" value="1"/>
</dbReference>
<evidence type="ECO:0000256" key="2">
    <source>
        <dbReference type="SAM" id="MobiDB-lite"/>
    </source>
</evidence>
<dbReference type="InterPro" id="IPR003961">
    <property type="entry name" value="FN3_dom"/>
</dbReference>
<dbReference type="InterPro" id="IPR028994">
    <property type="entry name" value="Integrin_alpha_N"/>
</dbReference>
<dbReference type="EMBL" id="VNHY01000005">
    <property type="protein sequence ID" value="TYP91745.1"/>
    <property type="molecule type" value="Genomic_DNA"/>
</dbReference>
<dbReference type="Pfam" id="PF00028">
    <property type="entry name" value="Cadherin"/>
    <property type="match status" value="1"/>
</dbReference>
<keyword evidence="6" id="KW-1185">Reference proteome</keyword>
<dbReference type="NCBIfam" id="NF041518">
    <property type="entry name" value="choice_anch_Q"/>
    <property type="match status" value="1"/>
</dbReference>
<dbReference type="GO" id="GO:0005509">
    <property type="term" value="F:calcium ion binding"/>
    <property type="evidence" value="ECO:0007669"/>
    <property type="project" value="InterPro"/>
</dbReference>
<dbReference type="Pfam" id="PF13517">
    <property type="entry name" value="FG-GAP_3"/>
    <property type="match status" value="2"/>
</dbReference>
<gene>
    <name evidence="5" type="ORF">LX73_2572</name>
</gene>
<feature type="domain" description="Cadherin" evidence="3">
    <location>
        <begin position="888"/>
        <end position="1007"/>
    </location>
</feature>
<evidence type="ECO:0000256" key="1">
    <source>
        <dbReference type="ARBA" id="ARBA00022729"/>
    </source>
</evidence>
<dbReference type="InterPro" id="IPR036116">
    <property type="entry name" value="FN3_sf"/>
</dbReference>
<dbReference type="InterPro" id="IPR013517">
    <property type="entry name" value="FG-GAP"/>
</dbReference>
<feature type="region of interest" description="Disordered" evidence="2">
    <location>
        <begin position="269"/>
        <end position="294"/>
    </location>
</feature>
<dbReference type="Pfam" id="PF18962">
    <property type="entry name" value="Por_Secre_tail"/>
    <property type="match status" value="1"/>
</dbReference>
<evidence type="ECO:0000259" key="4">
    <source>
        <dbReference type="PROSITE" id="PS50853"/>
    </source>
</evidence>
<dbReference type="Gene3D" id="2.60.40.3440">
    <property type="match status" value="1"/>
</dbReference>
<dbReference type="NCBIfam" id="TIGR04183">
    <property type="entry name" value="Por_Secre_tail"/>
    <property type="match status" value="1"/>
</dbReference>
<sequence>MFNNNQYHIISQFKRLISSIHYLIKPLASLVIIFSCLSSNLYAQTDYTSSKSGGSNPLSAIPDVDTGVITGDFDNDGDIDVLGYDDNSYATFSFYANNGSGSFSEVTGSSNPFSGIADDNLFWAASSTIVADFDNDGDQDIWDYKSENGSDGQNIYLENTSSGFTSSKSGGSNPLSAIPDVDTGIITGDFDNDGDIDVLGYDDNSYATFSFYANNGSGSFSEVTGSSNPFSGIADDNLFWAASSTIVADFDNDGDQDIWDYKSENGSDGQNIYLEKQGNPSSNTAPTFNDGSSASLTINEDASATSINGLLDITDTDSGDNLTWSISSAPANGSLGGFPASATSNGGSISPTGLTYTPNANYSGADSFDIQISDGIGTATITVNIDITDINDEPTLSATGNDPAFTEGDAAPGVDLYSGVSASNAEGGQYISSLTMTISNISDGASEILRFDGSNIALTDGNTVNTAGNNLFVNISVSGSTATISFSGASLTTGQLQTLVEELAYRNTSGDPTTGSDRIVTITEITDDGGTANGGDDTAALSLSSTVSLTAVNSPPVITNLNGDNSPVQTGGSAVTIDDGKDATVNNVDSPDYDGGLLEIKDKDINNTANGSFSVDGTTVVAGGNAEISAGQAIKVNGTSLGTVDGVNDGQGGNTLTINFNSDATSSRIQTLIRNLHWGALTGSGQQTFTLTLSDNNGTANGGDQDVTADFSMTLGSPPVVGNLDGDTVDFEVGGPAVNLDDGGNATLSDVDNPGSLNGGNLHVTVSANTNAAEDLLQLNTGGTVSVSGTTSGSNVSVEGTIVGTLGNDITVGNDLRINFNTNSTIARVQELLRAIQYKNTTSPVSVFSREISTTITDNLGLSSSSATVFVNLAGNPPIMVSGNVTKTIDEHTASGTLITDSDAKDGDGGAVDANMTYAISSGNQDYNGNGNSAFAIDNEGKITVDDAFDLNYKGPQTFSLTIEATDSFNQTVTQSVTVNLNDVAETIYVDAGASSGGDGSSWGSAFQHLQDALTVAGGKDEIWIAEGTYYPDEGTNPTQGDINAYFTITGDQDGLKIYGGFDGTETQLSDRDISGNRTILSGDIDQDDDPFAPNTDSDGDSNTFSGTDHINGTNSNHVLFIDGRNNGVITNATLLDGLIVTGGQAKNNDPEKHGGGLFCQGGGSGSECSPILNRLIFKGNTAIASFGNGGAIYIGSKSSSIIMNTIFYSNNVSGEFSRGGAVRIWGAGKTADLMLINSVFINNHASDQDGNGGAISTQGMDTTPLITNTIFYDNSADLGANHIDNTSESTLTISHSLINGGTSEISTGPIADTYYLDASSNSVSFSNSTNIDANPQFVNTSNPKGADNTWFTADDGLVLQLTSPAVDAGDNDAIPSGITTDIAGNQRTRGGTVDMGAYEAASTGPSLSSINDQTIDKDGVSLMVDFTVDDPNTNLSNVTVSASSNNQTLFPDNNITINGTGSDRTVELTPSPGQNGTATITLSASDGSKSDQTSFDVTVNVTAPPKVVLTKPGDKEAIINLTPTLEWKSASGSDTYQLQVSTSSTFDQNSSVISKSGISKSSYQLQSNLQRNTNYYWRVRARNSISYGQWSSPQVFTIKAGPPTLAFPGEKEQDISIAPHLSWTSNYQDGQFELRVSTDNNFNTVVTDTMVSKQTVQLNDLDPNTTYFWQVRVKTKLTSSRWSSAQNFTTRIDPQNSSMDEHITFGDGSGEMDSFDYRLVGVPTSETIPVETFFEGNYGTDWKVFKDDGSEDNFLQEHSKDQPLAFRAGMGFWVLSKQSLDIQGTYPAVKPSPNDTYSISLQPGWNIISNPFRRTDNWDEIMAFNQDSLTLFGYDGSFYESKKMESFSAYYVFNDEDKDINIEIPYTSISKRRQPKSSKETTKLVSRPKEVTLDIDMESQKRPAKVHIIYHSNKKKSKTFTQYHPPLKLSNFGAVIIDKDKTKRKRTLHTKGDVLDRDRKHYTIEVKAKKQEKVRWTPKIPDLKNDMSVLIADPKKGRSKILEHNESYSLMTAKGRKQFEIYVGTTTELQQVQNNLGPQEITLTQNYPNPFNPTTTIKFGINKRSDVSLEIYNILGRKVRTLVNKPLKAGWHRIQFDGTRLASGTYFYRLIVGQKVQTKKMVLIK</sequence>
<dbReference type="InterPro" id="IPR015919">
    <property type="entry name" value="Cadherin-like_sf"/>
</dbReference>
<dbReference type="PROSITE" id="PS50268">
    <property type="entry name" value="CADHERIN_2"/>
    <property type="match status" value="2"/>
</dbReference>
<proteinExistence type="predicted"/>
<dbReference type="InterPro" id="IPR059226">
    <property type="entry name" value="Choice_anch_Q_dom"/>
</dbReference>
<dbReference type="GO" id="GO:0016020">
    <property type="term" value="C:membrane"/>
    <property type="evidence" value="ECO:0007669"/>
    <property type="project" value="InterPro"/>
</dbReference>
<feature type="region of interest" description="Disordered" evidence="2">
    <location>
        <begin position="1082"/>
        <end position="1109"/>
    </location>
</feature>
<name>A0A5D3YHY7_9BACT</name>
<evidence type="ECO:0000313" key="5">
    <source>
        <dbReference type="EMBL" id="TYP91745.1"/>
    </source>
</evidence>
<evidence type="ECO:0000259" key="3">
    <source>
        <dbReference type="PROSITE" id="PS50268"/>
    </source>
</evidence>
<dbReference type="OrthoDB" id="9803616at2"/>